<evidence type="ECO:0000259" key="2">
    <source>
        <dbReference type="Pfam" id="PF25791"/>
    </source>
</evidence>
<dbReference type="AlphaFoldDB" id="A0AAX2DSQ5"/>
<feature type="coiled-coil region" evidence="1">
    <location>
        <begin position="1098"/>
        <end position="1128"/>
    </location>
</feature>
<dbReference type="Pfam" id="PF25792">
    <property type="entry name" value="BREX_BrxC_helical"/>
    <property type="match status" value="1"/>
</dbReference>
<comment type="caution">
    <text evidence="5">The sequence shown here is derived from an EMBL/GenBank/DDBJ whole genome shotgun (WGS) entry which is preliminary data.</text>
</comment>
<feature type="domain" description="Probable ATP-binding protein BrxC 4th six-stranded beta-sheet" evidence="4">
    <location>
        <begin position="557"/>
        <end position="732"/>
    </location>
</feature>
<evidence type="ECO:0000313" key="5">
    <source>
        <dbReference type="EMBL" id="SDX13892.1"/>
    </source>
</evidence>
<dbReference type="Proteomes" id="UP000183610">
    <property type="component" value="Unassembled WGS sequence"/>
</dbReference>
<dbReference type="InterPro" id="IPR058037">
    <property type="entry name" value="BREX_BrxC_helical"/>
</dbReference>
<feature type="domain" description="Probable ATP-binding protein BrxC alpha-helical" evidence="3">
    <location>
        <begin position="868"/>
        <end position="990"/>
    </location>
</feature>
<dbReference type="InterPro" id="IPR058038">
    <property type="entry name" value="BREX_BrxC_wHTH"/>
</dbReference>
<evidence type="ECO:0000259" key="3">
    <source>
        <dbReference type="Pfam" id="PF25792"/>
    </source>
</evidence>
<evidence type="ECO:0000259" key="4">
    <source>
        <dbReference type="Pfam" id="PF25796"/>
    </source>
</evidence>
<evidence type="ECO:0008006" key="7">
    <source>
        <dbReference type="Google" id="ProtNLM"/>
    </source>
</evidence>
<dbReference type="InterPro" id="IPR058036">
    <property type="entry name" value="BREX_BrxC_4th"/>
</dbReference>
<proteinExistence type="predicted"/>
<organism evidence="5 6">
    <name type="scientific">Listeria ivanovii</name>
    <dbReference type="NCBI Taxonomy" id="1638"/>
    <lineage>
        <taxon>Bacteria</taxon>
        <taxon>Bacillati</taxon>
        <taxon>Bacillota</taxon>
        <taxon>Bacilli</taxon>
        <taxon>Bacillales</taxon>
        <taxon>Listeriaceae</taxon>
        <taxon>Listeria</taxon>
    </lineage>
</organism>
<dbReference type="SUPFAM" id="SSF52540">
    <property type="entry name" value="P-loop containing nucleoside triphosphate hydrolases"/>
    <property type="match status" value="1"/>
</dbReference>
<dbReference type="NCBIfam" id="NF033441">
    <property type="entry name" value="BREX_BrxC"/>
    <property type="match status" value="1"/>
</dbReference>
<keyword evidence="1" id="KW-0175">Coiled coil</keyword>
<protein>
    <recommendedName>
        <fullName evidence="7">BREX system P-loop protein BrxC</fullName>
    </recommendedName>
</protein>
<sequence>MKIGNIFQKEITRDIQGVIKIGQTELENIHQELEEYVVTKELQGHFKRFFEAYTRSLTTPTDKMGVWISGFFGSGKSHFLKILAYLLDSNIQINGKSSVDFFESKIIDKNIFEKMKQAHVSPSDVILFNIDSKSETDNKQNKQAIVNVFNKVFNEMLGYSASIPWLAELEDTLDKNGEYLTFKAAFKAETSMDWEEGRDELYYNLDETIRALINATNMTEESARSWIENGEKNYSISVESFAKRLKTFVESKEDKRYKLIFAVDEIGQFIAGNVQLMLNLQTLVEDLGKLTNGRVWVLVTSQQDIDSMKADISANDFSKIQGRFNVLLSLSSANADEVIKKRLLEKNEAAEKVLELTYEEYVATLKNKIDFENTTEMPNYKSTKDFVQVYPFIPYQFLLLQKVFTAIREHGSAGKHLADGERSLLECIQKATVAAKNEEIKQLISFDSFYMSVEQVLEHSVRGPIGRASENERLTPFDVRVLKVLFLIRYVDEIPATLKNLSVLFISKMDEDMLLLSKQIEQSLARLEREFLIQRSNDVYVFLTNEEQDINREINRMEVQNSELVTEVGKVIFDTIIDLRKFVHRPFENSKNIQYEIAFSSWIDERVLGGASEKIGIKILTAYSAYQEPEEFAGLSISEDKVIVVLPEDFNYGNELEILKINAFIKNHATKPKTIIIDEILRRKAADRSNLSRKVIKQLEEALEKATIFVNGSILQTKGSGKARVLQGLAKLVENKYAKLNYINKHHKTEDLENLLKDKQMNFLTGNNEDANILATNDIQKTLQNNAIRSKQITIKELFNKLSLPPFGWREEDIIASLIRLSREEQINFISNGSKLVFQDLELKQLTNRASQERMLVTIREVIPIKFIQSAKLIMEDLFQITALGDKEDEMISNIKAKFNAENDLLKNLLTNYKSENYPQESDVKEGIRIFGDFLEINDAATFFKEIANREQQLLDYGEAINDVKLFFSGSQKTIFDDAIKQYKNYNRDKNFLNDENLELLMKQINEILKMSMPYTRIKELPELTAQYKDLLLMKLEAVATPILEQIELTTKEVIQEMSNLKESEALRTGFLFKMENLKTNVSKTNQLGSLISFEHECDAIKLNNMKLIQQLQEKQQAQEEKQLYQIEANQGDTVIKEKLTPLKKRETIMTKKDLCSKKTIVLVSEQDIDNYLAEIKLELLNKLQEAEILKLV</sequence>
<gene>
    <name evidence="5" type="ORF">SAMN05421782_11197</name>
</gene>
<dbReference type="Pfam" id="PF25791">
    <property type="entry name" value="WHD_BREX_BrxC"/>
    <property type="match status" value="1"/>
</dbReference>
<feature type="domain" description="Probable ATP-binding protein BrxC winged helix-turn-helix" evidence="2">
    <location>
        <begin position="739"/>
        <end position="861"/>
    </location>
</feature>
<name>A0AAX2DSQ5_LISIV</name>
<feature type="coiled-coil region" evidence="1">
    <location>
        <begin position="540"/>
        <end position="567"/>
    </location>
</feature>
<accession>A0AAX2DSQ5</accession>
<dbReference type="InterPro" id="IPR047679">
    <property type="entry name" value="BREX_BrxC"/>
</dbReference>
<dbReference type="InterPro" id="IPR027417">
    <property type="entry name" value="P-loop_NTPase"/>
</dbReference>
<reference evidence="5 6" key="1">
    <citation type="submission" date="2016-10" db="EMBL/GenBank/DDBJ databases">
        <authorList>
            <person name="Varghese N."/>
            <person name="Submissions S."/>
        </authorList>
    </citation>
    <scope>NUCLEOTIDE SEQUENCE [LARGE SCALE GENOMIC DNA]</scope>
    <source>
        <strain evidence="5 6">ATCC 49954</strain>
    </source>
</reference>
<dbReference type="EMBL" id="FNMX01000011">
    <property type="protein sequence ID" value="SDX13892.1"/>
    <property type="molecule type" value="Genomic_DNA"/>
</dbReference>
<evidence type="ECO:0000313" key="6">
    <source>
        <dbReference type="Proteomes" id="UP000183610"/>
    </source>
</evidence>
<evidence type="ECO:0000256" key="1">
    <source>
        <dbReference type="SAM" id="Coils"/>
    </source>
</evidence>
<dbReference type="Pfam" id="PF25796">
    <property type="entry name" value="BREX_BrxC_4th"/>
    <property type="match status" value="1"/>
</dbReference>
<dbReference type="RefSeq" id="WP_038408557.1">
    <property type="nucleotide sequence ID" value="NZ_FNMX01000011.1"/>
</dbReference>